<dbReference type="PANTHER" id="PTHR11409:SF43">
    <property type="entry name" value="ADENOSINE DEAMINASE"/>
    <property type="match status" value="1"/>
</dbReference>
<dbReference type="InterPro" id="IPR006330">
    <property type="entry name" value="Ado/ade_deaminase"/>
</dbReference>
<feature type="region of interest" description="Disordered" evidence="9">
    <location>
        <begin position="1"/>
        <end position="29"/>
    </location>
</feature>
<gene>
    <name evidence="11" type="ORF">Vbra_17695</name>
</gene>
<feature type="domain" description="Adenosine deaminase" evidence="10">
    <location>
        <begin position="41"/>
        <end position="137"/>
    </location>
</feature>
<evidence type="ECO:0000256" key="6">
    <source>
        <dbReference type="ARBA" id="ARBA00022726"/>
    </source>
</evidence>
<feature type="domain" description="Adenosine deaminase" evidence="10">
    <location>
        <begin position="791"/>
        <end position="920"/>
    </location>
</feature>
<name>A0A0G4GFT1_VITBC</name>
<evidence type="ECO:0000256" key="9">
    <source>
        <dbReference type="SAM" id="MobiDB-lite"/>
    </source>
</evidence>
<reference evidence="11 12" key="1">
    <citation type="submission" date="2014-11" db="EMBL/GenBank/DDBJ databases">
        <authorList>
            <person name="Zhu J."/>
            <person name="Qi W."/>
            <person name="Song R."/>
        </authorList>
    </citation>
    <scope>NUCLEOTIDE SEQUENCE [LARGE SCALE GENOMIC DNA]</scope>
</reference>
<dbReference type="EC" id="3.5.4.4" evidence="4"/>
<comment type="similarity">
    <text evidence="3">Belongs to the metallo-dependent hydrolases superfamily. Adenosine and AMP deaminases family.</text>
</comment>
<accession>A0A0G4GFT1</accession>
<feature type="region of interest" description="Disordered" evidence="9">
    <location>
        <begin position="301"/>
        <end position="323"/>
    </location>
</feature>
<evidence type="ECO:0000313" key="12">
    <source>
        <dbReference type="Proteomes" id="UP000041254"/>
    </source>
</evidence>
<keyword evidence="7" id="KW-0378">Hydrolase</keyword>
<evidence type="ECO:0000256" key="7">
    <source>
        <dbReference type="ARBA" id="ARBA00022801"/>
    </source>
</evidence>
<evidence type="ECO:0000256" key="8">
    <source>
        <dbReference type="ARBA" id="ARBA00022833"/>
    </source>
</evidence>
<dbReference type="SUPFAM" id="SSF51556">
    <property type="entry name" value="Metallo-dependent hydrolases"/>
    <property type="match status" value="2"/>
</dbReference>
<keyword evidence="12" id="KW-1185">Reference proteome</keyword>
<evidence type="ECO:0000256" key="5">
    <source>
        <dbReference type="ARBA" id="ARBA00022723"/>
    </source>
</evidence>
<feature type="region of interest" description="Disordered" evidence="9">
    <location>
        <begin position="934"/>
        <end position="1069"/>
    </location>
</feature>
<dbReference type="PANTHER" id="PTHR11409">
    <property type="entry name" value="ADENOSINE DEAMINASE"/>
    <property type="match status" value="1"/>
</dbReference>
<dbReference type="Proteomes" id="UP000041254">
    <property type="component" value="Unassembled WGS sequence"/>
</dbReference>
<evidence type="ECO:0000313" key="11">
    <source>
        <dbReference type="EMBL" id="CEM28392.1"/>
    </source>
</evidence>
<feature type="compositionally biased region" description="Basic and acidic residues" evidence="9">
    <location>
        <begin position="983"/>
        <end position="997"/>
    </location>
</feature>
<evidence type="ECO:0000256" key="3">
    <source>
        <dbReference type="ARBA" id="ARBA00006676"/>
    </source>
</evidence>
<keyword evidence="8" id="KW-0862">Zinc</keyword>
<keyword evidence="5" id="KW-0479">Metal-binding</keyword>
<dbReference type="InParanoid" id="A0A0G4GFT1"/>
<feature type="compositionally biased region" description="Basic and acidic residues" evidence="9">
    <location>
        <begin position="1"/>
        <end position="15"/>
    </location>
</feature>
<dbReference type="GO" id="GO:0060169">
    <property type="term" value="P:negative regulation of adenosine receptor signaling pathway"/>
    <property type="evidence" value="ECO:0007669"/>
    <property type="project" value="TreeGrafter"/>
</dbReference>
<dbReference type="GO" id="GO:0046872">
    <property type="term" value="F:metal ion binding"/>
    <property type="evidence" value="ECO:0007669"/>
    <property type="project" value="UniProtKB-KW"/>
</dbReference>
<dbReference type="OrthoDB" id="272271at2759"/>
<dbReference type="AlphaFoldDB" id="A0A0G4GFT1"/>
<evidence type="ECO:0000256" key="1">
    <source>
        <dbReference type="ARBA" id="ARBA00001947"/>
    </source>
</evidence>
<dbReference type="GO" id="GO:0006166">
    <property type="term" value="P:purine ribonucleoside salvage"/>
    <property type="evidence" value="ECO:0007669"/>
    <property type="project" value="UniProtKB-KW"/>
</dbReference>
<dbReference type="Pfam" id="PF00962">
    <property type="entry name" value="A_deaminase"/>
    <property type="match status" value="2"/>
</dbReference>
<dbReference type="EMBL" id="CDMY01000654">
    <property type="protein sequence ID" value="CEM28392.1"/>
    <property type="molecule type" value="Genomic_DNA"/>
</dbReference>
<evidence type="ECO:0000256" key="4">
    <source>
        <dbReference type="ARBA" id="ARBA00012784"/>
    </source>
</evidence>
<sequence>MEGTEGERRGPEARPDGGTSGGTVAGAGRYDISDDWYRNLPKADHCQLEGAVRPETAIEEYKKRGLPLPEGDDEQHKYFTETNRETETIREVFDLIAKILDSVEVLERVVAEAIEDRHRQSVVALELSFYPLTITATLNSNFKGEARCDDKVEALQLRKGDSVFGVVSDGDDPRILEDHYKTRLERVRAAGVKIALSLSSQPGNVEQLLNTTGPNRLTGCREMPAAVDWARERGVPVHCSLAEPLVAGWRQLYAEGTNLTLSSTLPAMIVIRRRVRNGGQRRRQTAALQWRKELSLHRRMRPALHTTESGSEDSQRLRSMAHTDEPSWRSVGLPWLHRNRPGADWEAKDERQQLLLLQQEQEQETAPPADVEELPLPENERGQVDYFTADVRNTIEPDCQAPLSRISTIFDTPEVVQEVTAEAIEDRYRDGVTALELHFCPTYFTGVGLACCTCLCAGHQQFTEMVEFVVYLECAPCRLSTHSRSLSTFYIRRPCLVSPARRMVAAAQRGDQDRPKQHASAMLAVDLPAAYRNLHLHEGLTAWQLVGLCRESICNSFISEEAKSHLLAEHFTMDFEVPSPGGRVCSVLSRSVTLSLAQAMEERPGIIFDEGELEEAEEEDPQSAWFKRLPKADLHCNLEGSVRPETAIRHYRRLGLPLPDNERDQVDYFTVDEVTAEAIEDRYRDGVTALELRFCPTYFTGVYDHSAADILDAIQRGVEEGRGRCNHEIEVGLVCCTYLCAGHHQFTEMVEFVVYLECARVVCRRIPADELREAKASAVVVASKAYPQTETNRETETIREVFDRIAKILDSVEVLERVVAEAIEDRHRQGVVALELSFYPLTIAATLNSNFKDVLAAIRRGVAAGRARCDDIVGVGLVCCLTCRYDEQPDVCETAFNGQCNFAVRERDSVVGVVIDGDDPRILEDHYKTRLERVRLSSRLGDETPPPNTESGRDAGGDGGQAGGQAGAGSVAIPDVTPPGSPGRDRDEHENGEDGKGAGEGQGMGNSGIIDDDELDEESGFRTPPNQTMMPTANGNPFQTPPQYPHHPPSPTLPGFVVDDDDENEEEAKDTRAWWWWWFERGGRRGRQESIVAYVLYLTRVSSSCPPAQSP</sequence>
<dbReference type="UniPathway" id="UPA00606"/>
<feature type="compositionally biased region" description="Basic and acidic residues" evidence="9">
    <location>
        <begin position="313"/>
        <end position="323"/>
    </location>
</feature>
<dbReference type="GO" id="GO:0043103">
    <property type="term" value="P:hypoxanthine salvage"/>
    <property type="evidence" value="ECO:0007669"/>
    <property type="project" value="TreeGrafter"/>
</dbReference>
<dbReference type="GO" id="GO:0006154">
    <property type="term" value="P:adenosine catabolic process"/>
    <property type="evidence" value="ECO:0007669"/>
    <property type="project" value="TreeGrafter"/>
</dbReference>
<proteinExistence type="inferred from homology"/>
<evidence type="ECO:0000256" key="2">
    <source>
        <dbReference type="ARBA" id="ARBA00005058"/>
    </source>
</evidence>
<keyword evidence="6" id="KW-0660">Purine salvage</keyword>
<comment type="cofactor">
    <cofactor evidence="1">
        <name>Zn(2+)</name>
        <dbReference type="ChEBI" id="CHEBI:29105"/>
    </cofactor>
</comment>
<dbReference type="Gene3D" id="3.20.20.140">
    <property type="entry name" value="Metal-dependent hydrolases"/>
    <property type="match status" value="3"/>
</dbReference>
<dbReference type="InterPro" id="IPR032466">
    <property type="entry name" value="Metal_Hydrolase"/>
</dbReference>
<dbReference type="InterPro" id="IPR001365">
    <property type="entry name" value="A_deaminase_dom"/>
</dbReference>
<comment type="pathway">
    <text evidence="2">Purine metabolism; purine nucleoside salvage.</text>
</comment>
<feature type="compositionally biased region" description="Pro residues" evidence="9">
    <location>
        <begin position="1039"/>
        <end position="1052"/>
    </location>
</feature>
<feature type="compositionally biased region" description="Acidic residues" evidence="9">
    <location>
        <begin position="1058"/>
        <end position="1068"/>
    </location>
</feature>
<dbReference type="VEuPathDB" id="CryptoDB:Vbra_17695"/>
<protein>
    <recommendedName>
        <fullName evidence="4">adenosine deaminase</fullName>
        <ecNumber evidence="4">3.5.4.4</ecNumber>
    </recommendedName>
</protein>
<feature type="compositionally biased region" description="Gly residues" evidence="9">
    <location>
        <begin position="957"/>
        <end position="967"/>
    </location>
</feature>
<dbReference type="GO" id="GO:0046103">
    <property type="term" value="P:inosine biosynthetic process"/>
    <property type="evidence" value="ECO:0007669"/>
    <property type="project" value="TreeGrafter"/>
</dbReference>
<dbReference type="GO" id="GO:0005829">
    <property type="term" value="C:cytosol"/>
    <property type="evidence" value="ECO:0007669"/>
    <property type="project" value="TreeGrafter"/>
</dbReference>
<dbReference type="GO" id="GO:0004000">
    <property type="term" value="F:adenosine deaminase activity"/>
    <property type="evidence" value="ECO:0007669"/>
    <property type="project" value="TreeGrafter"/>
</dbReference>
<evidence type="ECO:0000259" key="10">
    <source>
        <dbReference type="Pfam" id="PF00962"/>
    </source>
</evidence>
<organism evidence="11 12">
    <name type="scientific">Vitrella brassicaformis (strain CCMP3155)</name>
    <dbReference type="NCBI Taxonomy" id="1169540"/>
    <lineage>
        <taxon>Eukaryota</taxon>
        <taxon>Sar</taxon>
        <taxon>Alveolata</taxon>
        <taxon>Colpodellida</taxon>
        <taxon>Vitrellaceae</taxon>
        <taxon>Vitrella</taxon>
    </lineage>
</organism>
<feature type="compositionally biased region" description="Polar residues" evidence="9">
    <location>
        <begin position="1024"/>
        <end position="1036"/>
    </location>
</feature>
<dbReference type="GO" id="GO:0009897">
    <property type="term" value="C:external side of plasma membrane"/>
    <property type="evidence" value="ECO:0007669"/>
    <property type="project" value="TreeGrafter"/>
</dbReference>